<dbReference type="AlphaFoldDB" id="A0A248TFK0"/>
<evidence type="ECO:0000313" key="2">
    <source>
        <dbReference type="EMBL" id="ASV66967.1"/>
    </source>
</evidence>
<keyword evidence="1" id="KW-0472">Membrane</keyword>
<gene>
    <name evidence="2" type="ORF">CKF48_06280</name>
</gene>
<keyword evidence="1" id="KW-0812">Transmembrane</keyword>
<accession>A0A248TFK0</accession>
<dbReference type="EMBL" id="CP022983">
    <property type="protein sequence ID" value="ASV66967.1"/>
    <property type="molecule type" value="Genomic_DNA"/>
</dbReference>
<dbReference type="KEGG" id="bko:CKF48_06280"/>
<dbReference type="Pfam" id="PF11518">
    <property type="entry name" value="DUF3221"/>
    <property type="match status" value="1"/>
</dbReference>
<feature type="transmembrane region" description="Helical" evidence="1">
    <location>
        <begin position="7"/>
        <end position="28"/>
    </location>
</feature>
<sequence>MKILREYLICTLALFLIISIGGFLFFTYTPTYKGVIIESGQSIWVVADAENIKYKSKQELRETYMYQGVEFTLPTYMPEKKVGQLSVGDEVIIYFSGEIRASAPGGGDAYWVSLIKK</sequence>
<dbReference type="InterPro" id="IPR021598">
    <property type="entry name" value="DUF3221"/>
</dbReference>
<reference evidence="2 3" key="1">
    <citation type="submission" date="2017-08" db="EMBL/GenBank/DDBJ databases">
        <title>Complete Genome Sequence of Bacillus kochii Oregon-R-modENCODE STRAIN BDGP4, isolated from Drosophila melanogaster gut.</title>
        <authorList>
            <person name="Wan K.H."/>
            <person name="Yu C."/>
            <person name="Park S."/>
            <person name="Hammonds A.S."/>
            <person name="Booth B.W."/>
            <person name="Celniker S.E."/>
        </authorList>
    </citation>
    <scope>NUCLEOTIDE SEQUENCE [LARGE SCALE GENOMIC DNA]</scope>
    <source>
        <strain evidence="2 3">BDGP4</strain>
    </source>
</reference>
<evidence type="ECO:0000256" key="1">
    <source>
        <dbReference type="SAM" id="Phobius"/>
    </source>
</evidence>
<evidence type="ECO:0008006" key="4">
    <source>
        <dbReference type="Google" id="ProtNLM"/>
    </source>
</evidence>
<keyword evidence="3" id="KW-1185">Reference proteome</keyword>
<name>A0A248TFK0_9BACI</name>
<dbReference type="Proteomes" id="UP000215137">
    <property type="component" value="Chromosome"/>
</dbReference>
<dbReference type="RefSeq" id="WP_095370542.1">
    <property type="nucleotide sequence ID" value="NZ_CP022983.1"/>
</dbReference>
<dbReference type="OrthoDB" id="2968029at2"/>
<evidence type="ECO:0000313" key="3">
    <source>
        <dbReference type="Proteomes" id="UP000215137"/>
    </source>
</evidence>
<organism evidence="2 3">
    <name type="scientific">Cytobacillus kochii</name>
    <dbReference type="NCBI Taxonomy" id="859143"/>
    <lineage>
        <taxon>Bacteria</taxon>
        <taxon>Bacillati</taxon>
        <taxon>Bacillota</taxon>
        <taxon>Bacilli</taxon>
        <taxon>Bacillales</taxon>
        <taxon>Bacillaceae</taxon>
        <taxon>Cytobacillus</taxon>
    </lineage>
</organism>
<proteinExistence type="predicted"/>
<keyword evidence="1" id="KW-1133">Transmembrane helix</keyword>
<protein>
    <recommendedName>
        <fullName evidence="4">DUF3221 domain-containing protein</fullName>
    </recommendedName>
</protein>